<reference evidence="1 2" key="1">
    <citation type="submission" date="2023-11" db="EMBL/GenBank/DDBJ databases">
        <title>MicrobeMod: A computational toolkit for identifying prokaryotic methylation and restriction-modification with nanopore sequencing.</title>
        <authorList>
            <person name="Crits-Christoph A."/>
            <person name="Kang S.C."/>
            <person name="Lee H."/>
            <person name="Ostrov N."/>
        </authorList>
    </citation>
    <scope>NUCLEOTIDE SEQUENCE [LARGE SCALE GENOMIC DNA]</scope>
    <source>
        <strain evidence="1 2">ATCC 25935</strain>
    </source>
</reference>
<protein>
    <recommendedName>
        <fullName evidence="3">Dinitrogenase iron-molybdenum cofactor biosynthesis domain-containing protein</fullName>
    </recommendedName>
</protein>
<proteinExistence type="predicted"/>
<gene>
    <name evidence="1" type="ORF">SR858_03510</name>
</gene>
<dbReference type="EMBL" id="CP140152">
    <property type="protein sequence ID" value="WQH05418.1"/>
    <property type="molecule type" value="Genomic_DNA"/>
</dbReference>
<evidence type="ECO:0000313" key="1">
    <source>
        <dbReference type="EMBL" id="WQH05418.1"/>
    </source>
</evidence>
<organism evidence="1 2">
    <name type="scientific">Duganella zoogloeoides</name>
    <dbReference type="NCBI Taxonomy" id="75659"/>
    <lineage>
        <taxon>Bacteria</taxon>
        <taxon>Pseudomonadati</taxon>
        <taxon>Pseudomonadota</taxon>
        <taxon>Betaproteobacteria</taxon>
        <taxon>Burkholderiales</taxon>
        <taxon>Oxalobacteraceae</taxon>
        <taxon>Telluria group</taxon>
        <taxon>Duganella</taxon>
    </lineage>
</organism>
<evidence type="ECO:0000313" key="2">
    <source>
        <dbReference type="Proteomes" id="UP001326110"/>
    </source>
</evidence>
<evidence type="ECO:0008006" key="3">
    <source>
        <dbReference type="Google" id="ProtNLM"/>
    </source>
</evidence>
<dbReference type="RefSeq" id="WP_019924846.1">
    <property type="nucleotide sequence ID" value="NZ_CP140152.1"/>
</dbReference>
<sequence length="136" mass="14204">MDTLPPTGEVDNSAPDSSAFSFFNLVLLMPHLALTSKSEIDYAGSDPALLVQLADAADAVLLITHMGSSAIGRLLAQAGIEPLSDAAVADSIEALGWLVAELNDMAGAVHRISAACRRHTYDYAPDAITTISLARP</sequence>
<name>A0ABZ0Y118_9BURK</name>
<accession>A0ABZ0Y118</accession>
<dbReference type="GeneID" id="43166355"/>
<keyword evidence="2" id="KW-1185">Reference proteome</keyword>
<dbReference type="Proteomes" id="UP001326110">
    <property type="component" value="Chromosome"/>
</dbReference>